<evidence type="ECO:0000313" key="1">
    <source>
        <dbReference type="EMBL" id="DAF45006.1"/>
    </source>
</evidence>
<dbReference type="EMBL" id="BK032513">
    <property type="protein sequence ID" value="DAF45006.1"/>
    <property type="molecule type" value="Genomic_DNA"/>
</dbReference>
<reference evidence="1" key="1">
    <citation type="journal article" date="2021" name="Proc. Natl. Acad. Sci. U.S.A.">
        <title>A Catalog of Tens of Thousands of Viruses from Human Metagenomes Reveals Hidden Associations with Chronic Diseases.</title>
        <authorList>
            <person name="Tisza M.J."/>
            <person name="Buck C.B."/>
        </authorList>
    </citation>
    <scope>NUCLEOTIDE SEQUENCE</scope>
    <source>
        <strain evidence="1">CtCIv11</strain>
    </source>
</reference>
<sequence>MLNYKEIITQTDKMLNSYKMKLQKFLDNCTPEEYRKYLKIKKEIDDLK</sequence>
<proteinExistence type="predicted"/>
<organism evidence="1">
    <name type="scientific">Siphoviridae sp. ctCIv11</name>
    <dbReference type="NCBI Taxonomy" id="2827806"/>
    <lineage>
        <taxon>Viruses</taxon>
        <taxon>Duplodnaviria</taxon>
        <taxon>Heunggongvirae</taxon>
        <taxon>Uroviricota</taxon>
        <taxon>Caudoviricetes</taxon>
    </lineage>
</organism>
<protein>
    <submittedName>
        <fullName evidence="1">Uncharacterized protein</fullName>
    </submittedName>
</protein>
<name>A0A8S5S1Y9_9CAUD</name>
<accession>A0A8S5S1Y9</accession>